<comment type="caution">
    <text evidence="2">The sequence shown here is derived from an EMBL/GenBank/DDBJ whole genome shotgun (WGS) entry which is preliminary data.</text>
</comment>
<keyword evidence="1" id="KW-0812">Transmembrane</keyword>
<accession>A0A150GUE2</accession>
<evidence type="ECO:0000313" key="2">
    <source>
        <dbReference type="EMBL" id="KXZ53487.1"/>
    </source>
</evidence>
<keyword evidence="3" id="KW-1185">Reference proteome</keyword>
<dbReference type="Proteomes" id="UP000075714">
    <property type="component" value="Unassembled WGS sequence"/>
</dbReference>
<keyword evidence="1" id="KW-0472">Membrane</keyword>
<keyword evidence="1" id="KW-1133">Transmembrane helix</keyword>
<organism evidence="2 3">
    <name type="scientific">Gonium pectorale</name>
    <name type="common">Green alga</name>
    <dbReference type="NCBI Taxonomy" id="33097"/>
    <lineage>
        <taxon>Eukaryota</taxon>
        <taxon>Viridiplantae</taxon>
        <taxon>Chlorophyta</taxon>
        <taxon>core chlorophytes</taxon>
        <taxon>Chlorophyceae</taxon>
        <taxon>CS clade</taxon>
        <taxon>Chlamydomonadales</taxon>
        <taxon>Volvocaceae</taxon>
        <taxon>Gonium</taxon>
    </lineage>
</organism>
<dbReference type="EMBL" id="LSYV01000008">
    <property type="protein sequence ID" value="KXZ53487.1"/>
    <property type="molecule type" value="Genomic_DNA"/>
</dbReference>
<evidence type="ECO:0000313" key="3">
    <source>
        <dbReference type="Proteomes" id="UP000075714"/>
    </source>
</evidence>
<dbReference type="AlphaFoldDB" id="A0A150GUE2"/>
<feature type="transmembrane region" description="Helical" evidence="1">
    <location>
        <begin position="29"/>
        <end position="55"/>
    </location>
</feature>
<name>A0A150GUE2_GONPE</name>
<proteinExistence type="predicted"/>
<sequence>MAVSAAWMVVSSGLIMLNKYIMVDLGFEYPMAVTGMGMFMSGFLAFICCHVLRLVEVHETMDPRFWAVRVLPIG</sequence>
<reference evidence="3" key="1">
    <citation type="journal article" date="2016" name="Nat. Commun.">
        <title>The Gonium pectorale genome demonstrates co-option of cell cycle regulation during the evolution of multicellularity.</title>
        <authorList>
            <person name="Hanschen E.R."/>
            <person name="Marriage T.N."/>
            <person name="Ferris P.J."/>
            <person name="Hamaji T."/>
            <person name="Toyoda A."/>
            <person name="Fujiyama A."/>
            <person name="Neme R."/>
            <person name="Noguchi H."/>
            <person name="Minakuchi Y."/>
            <person name="Suzuki M."/>
            <person name="Kawai-Toyooka H."/>
            <person name="Smith D.R."/>
            <person name="Sparks H."/>
            <person name="Anderson J."/>
            <person name="Bakaric R."/>
            <person name="Luria V."/>
            <person name="Karger A."/>
            <person name="Kirschner M.W."/>
            <person name="Durand P.M."/>
            <person name="Michod R.E."/>
            <person name="Nozaki H."/>
            <person name="Olson B.J."/>
        </authorList>
    </citation>
    <scope>NUCLEOTIDE SEQUENCE [LARGE SCALE GENOMIC DNA]</scope>
    <source>
        <strain evidence="3">NIES-2863</strain>
    </source>
</reference>
<protein>
    <submittedName>
        <fullName evidence="2">Uncharacterized protein</fullName>
    </submittedName>
</protein>
<evidence type="ECO:0000256" key="1">
    <source>
        <dbReference type="SAM" id="Phobius"/>
    </source>
</evidence>
<feature type="transmembrane region" description="Helical" evidence="1">
    <location>
        <begin position="5"/>
        <end position="23"/>
    </location>
</feature>
<gene>
    <name evidence="2" type="ORF">GPECTOR_7g937</name>
</gene>
<dbReference type="OrthoDB" id="6418713at2759"/>